<name>A0ABZ0HVS4_9HYPH</name>
<reference evidence="1 2" key="1">
    <citation type="submission" date="2023-10" db="EMBL/GenBank/DDBJ databases">
        <title>Novel methanotroph of the genus Methylocapsa from a subarctic wetland.</title>
        <authorList>
            <person name="Belova S.E."/>
            <person name="Oshkin I.Y."/>
            <person name="Miroshnikov K."/>
            <person name="Dedysh S.N."/>
        </authorList>
    </citation>
    <scope>NUCLEOTIDE SEQUENCE [LARGE SCALE GENOMIC DNA]</scope>
    <source>
        <strain evidence="1 2">RX1</strain>
    </source>
</reference>
<dbReference type="Pfam" id="PF08883">
    <property type="entry name" value="DOPA_dioxygen"/>
    <property type="match status" value="1"/>
</dbReference>
<organism evidence="1 2">
    <name type="scientific">Methylocapsa polymorpha</name>
    <dbReference type="NCBI Taxonomy" id="3080828"/>
    <lineage>
        <taxon>Bacteria</taxon>
        <taxon>Pseudomonadati</taxon>
        <taxon>Pseudomonadota</taxon>
        <taxon>Alphaproteobacteria</taxon>
        <taxon>Hyphomicrobiales</taxon>
        <taxon>Beijerinckiaceae</taxon>
        <taxon>Methylocapsa</taxon>
    </lineage>
</organism>
<dbReference type="Proteomes" id="UP001626536">
    <property type="component" value="Chromosome"/>
</dbReference>
<dbReference type="PANTHER" id="PTHR36423:SF2">
    <property type="entry name" value="AFR070WP"/>
    <property type="match status" value="1"/>
</dbReference>
<keyword evidence="2" id="KW-1185">Reference proteome</keyword>
<dbReference type="RefSeq" id="WP_407340238.1">
    <property type="nucleotide sequence ID" value="NZ_CP136862.1"/>
</dbReference>
<dbReference type="SUPFAM" id="SSF143410">
    <property type="entry name" value="DOPA-like"/>
    <property type="match status" value="1"/>
</dbReference>
<gene>
    <name evidence="1" type="ORF">RZS28_05005</name>
</gene>
<dbReference type="InterPro" id="IPR023389">
    <property type="entry name" value="DOPA-like_sf"/>
</dbReference>
<protein>
    <submittedName>
        <fullName evidence="1">DOPA 4,5-dioxygenase family protein</fullName>
    </submittedName>
</protein>
<sequence length="144" mass="16434">MNTPLVDRKPIDIAEIHSYHAHIYYEVGRTRADAELLRSWIAERFLVQLGAWHDEFVGPHSRSMYQVAFTPDLFPSFAPWLMLNRQGLAVLVHPNTDSPYEDHSAHALWLGEILPVRLNDLPKSIRAIGESHRAIVPNTAPHLN</sequence>
<accession>A0ABZ0HVS4</accession>
<dbReference type="PANTHER" id="PTHR36423">
    <property type="entry name" value="AFR070WP"/>
    <property type="match status" value="1"/>
</dbReference>
<dbReference type="EMBL" id="CP136862">
    <property type="protein sequence ID" value="WOJ90653.1"/>
    <property type="molecule type" value="Genomic_DNA"/>
</dbReference>
<proteinExistence type="predicted"/>
<dbReference type="InterPro" id="IPR014980">
    <property type="entry name" value="DOPA_dioxygen"/>
</dbReference>
<dbReference type="Gene3D" id="3.30.70.1240">
    <property type="entry name" value="DOPA-like domains"/>
    <property type="match status" value="1"/>
</dbReference>
<evidence type="ECO:0000313" key="1">
    <source>
        <dbReference type="EMBL" id="WOJ90653.1"/>
    </source>
</evidence>
<evidence type="ECO:0000313" key="2">
    <source>
        <dbReference type="Proteomes" id="UP001626536"/>
    </source>
</evidence>